<reference evidence="1" key="1">
    <citation type="submission" date="2019-08" db="EMBL/GenBank/DDBJ databases">
        <title>The genome of the North American firefly Photinus pyralis.</title>
        <authorList>
            <consortium name="Photinus pyralis genome working group"/>
            <person name="Fallon T.R."/>
            <person name="Sander Lower S.E."/>
            <person name="Weng J.-K."/>
        </authorList>
    </citation>
    <scope>NUCLEOTIDE SEQUENCE</scope>
    <source>
        <strain evidence="1">TRF0915ILg1</strain>
        <tissue evidence="1">Whole body</tissue>
    </source>
</reference>
<dbReference type="AlphaFoldDB" id="A0A8K0DD02"/>
<comment type="caution">
    <text evidence="1">The sequence shown here is derived from an EMBL/GenBank/DDBJ whole genome shotgun (WGS) entry which is preliminary data.</text>
</comment>
<dbReference type="OrthoDB" id="6747041at2759"/>
<accession>A0A8K0DD02</accession>
<sequence length="238" mass="26208">MSLESIVKIEDEDYKPSFTYVKDEQVFSPAAEAAEGSEDINVNREELLRLEESGNLTAPDFELNAEEELQTCGDKLILLQAEVRICRSTARDNEYKRLFTRLTHARGRLDIIPDVVGSKEDLMANLSLLFKELENKISTSSQTAVTTSSVSDLISLVDTPQVTAADDPVVFICPSSTCTMPVYQWTVQGHGVRIFLFSTVANVPSVVAISVRGGNYLAMNKCVTSLSALVPLATLLRR</sequence>
<keyword evidence="2" id="KW-1185">Reference proteome</keyword>
<name>A0A8K0DD02_IGNLU</name>
<evidence type="ECO:0000313" key="2">
    <source>
        <dbReference type="Proteomes" id="UP000801492"/>
    </source>
</evidence>
<evidence type="ECO:0000313" key="1">
    <source>
        <dbReference type="EMBL" id="KAF2903893.1"/>
    </source>
</evidence>
<dbReference type="Proteomes" id="UP000801492">
    <property type="component" value="Unassembled WGS sequence"/>
</dbReference>
<dbReference type="EMBL" id="VTPC01000909">
    <property type="protein sequence ID" value="KAF2903893.1"/>
    <property type="molecule type" value="Genomic_DNA"/>
</dbReference>
<organism evidence="1 2">
    <name type="scientific">Ignelater luminosus</name>
    <name type="common">Cucubano</name>
    <name type="synonym">Pyrophorus luminosus</name>
    <dbReference type="NCBI Taxonomy" id="2038154"/>
    <lineage>
        <taxon>Eukaryota</taxon>
        <taxon>Metazoa</taxon>
        <taxon>Ecdysozoa</taxon>
        <taxon>Arthropoda</taxon>
        <taxon>Hexapoda</taxon>
        <taxon>Insecta</taxon>
        <taxon>Pterygota</taxon>
        <taxon>Neoptera</taxon>
        <taxon>Endopterygota</taxon>
        <taxon>Coleoptera</taxon>
        <taxon>Polyphaga</taxon>
        <taxon>Elateriformia</taxon>
        <taxon>Elateroidea</taxon>
        <taxon>Elateridae</taxon>
        <taxon>Agrypninae</taxon>
        <taxon>Pyrophorini</taxon>
        <taxon>Ignelater</taxon>
    </lineage>
</organism>
<gene>
    <name evidence="1" type="ORF">ILUMI_02273</name>
</gene>
<protein>
    <submittedName>
        <fullName evidence="1">Uncharacterized protein</fullName>
    </submittedName>
</protein>
<proteinExistence type="predicted"/>